<dbReference type="WBParaSite" id="HPBE_0001286501-mRNA-1">
    <property type="protein sequence ID" value="HPBE_0001286501-mRNA-1"/>
    <property type="gene ID" value="HPBE_0001286501"/>
</dbReference>
<evidence type="ECO:0000313" key="3">
    <source>
        <dbReference type="Proteomes" id="UP000050761"/>
    </source>
</evidence>
<keyword evidence="1" id="KW-0732">Signal</keyword>
<gene>
    <name evidence="2" type="ORF">HPBE_LOCUS12866</name>
</gene>
<dbReference type="AlphaFoldDB" id="A0A183FWN1"/>
<proteinExistence type="predicted"/>
<evidence type="ECO:0000256" key="1">
    <source>
        <dbReference type="SAM" id="SignalP"/>
    </source>
</evidence>
<dbReference type="EMBL" id="UZAH01027668">
    <property type="protein sequence ID" value="VDO93921.1"/>
    <property type="molecule type" value="Genomic_DNA"/>
</dbReference>
<feature type="signal peptide" evidence="1">
    <location>
        <begin position="1"/>
        <end position="16"/>
    </location>
</feature>
<reference evidence="2 3" key="1">
    <citation type="submission" date="2018-11" db="EMBL/GenBank/DDBJ databases">
        <authorList>
            <consortium name="Pathogen Informatics"/>
        </authorList>
    </citation>
    <scope>NUCLEOTIDE SEQUENCE [LARGE SCALE GENOMIC DNA]</scope>
</reference>
<reference evidence="4" key="2">
    <citation type="submission" date="2019-09" db="UniProtKB">
        <authorList>
            <consortium name="WormBaseParasite"/>
        </authorList>
    </citation>
    <scope>IDENTIFICATION</scope>
</reference>
<evidence type="ECO:0000313" key="4">
    <source>
        <dbReference type="WBParaSite" id="HPBE_0001286501-mRNA-1"/>
    </source>
</evidence>
<sequence length="108" mass="11598">MIALITLMCLAGAVEGGSCQKAAAILTLGPDVEAGLKAKIENELGDSLGEKDFITKMTVSPDGEDVTFDLLKVEKDGIEFHYKMEGDQLSLSSKGTFDEFDTCDLKSF</sequence>
<keyword evidence="3" id="KW-1185">Reference proteome</keyword>
<accession>A0A183FWN1</accession>
<feature type="chain" id="PRO_5044551731" evidence="1">
    <location>
        <begin position="17"/>
        <end position="108"/>
    </location>
</feature>
<protein>
    <submittedName>
        <fullName evidence="4">Lipocln_cytosolic_FA-bd_dom domain-containing protein</fullName>
    </submittedName>
</protein>
<organism evidence="3 4">
    <name type="scientific">Heligmosomoides polygyrus</name>
    <name type="common">Parasitic roundworm</name>
    <dbReference type="NCBI Taxonomy" id="6339"/>
    <lineage>
        <taxon>Eukaryota</taxon>
        <taxon>Metazoa</taxon>
        <taxon>Ecdysozoa</taxon>
        <taxon>Nematoda</taxon>
        <taxon>Chromadorea</taxon>
        <taxon>Rhabditida</taxon>
        <taxon>Rhabditina</taxon>
        <taxon>Rhabditomorpha</taxon>
        <taxon>Strongyloidea</taxon>
        <taxon>Heligmosomidae</taxon>
        <taxon>Heligmosomoides</taxon>
    </lineage>
</organism>
<name>A0A183FWN1_HELPZ</name>
<evidence type="ECO:0000313" key="2">
    <source>
        <dbReference type="EMBL" id="VDO93921.1"/>
    </source>
</evidence>
<accession>A0A3P7Z1F4</accession>
<dbReference type="Proteomes" id="UP000050761">
    <property type="component" value="Unassembled WGS sequence"/>
</dbReference>